<protein>
    <recommendedName>
        <fullName evidence="4">4-O-methyl-glucuronoyl methylesterase-like domain-containing protein</fullName>
    </recommendedName>
</protein>
<feature type="domain" description="4-O-methyl-glucuronoyl methylesterase-like" evidence="4">
    <location>
        <begin position="161"/>
        <end position="307"/>
    </location>
</feature>
<dbReference type="AlphaFoldDB" id="A0A9D2M812"/>
<evidence type="ECO:0000256" key="2">
    <source>
        <dbReference type="ARBA" id="ARBA00022729"/>
    </source>
</evidence>
<evidence type="ECO:0000256" key="3">
    <source>
        <dbReference type="ARBA" id="ARBA00022801"/>
    </source>
</evidence>
<dbReference type="Proteomes" id="UP000886803">
    <property type="component" value="Unassembled WGS sequence"/>
</dbReference>
<dbReference type="SUPFAM" id="SSF53474">
    <property type="entry name" value="alpha/beta-Hydrolases"/>
    <property type="match status" value="1"/>
</dbReference>
<dbReference type="Gene3D" id="3.40.50.1820">
    <property type="entry name" value="alpha/beta hydrolase"/>
    <property type="match status" value="1"/>
</dbReference>
<proteinExistence type="predicted"/>
<dbReference type="EMBL" id="DWYG01000168">
    <property type="protein sequence ID" value="HJB42792.1"/>
    <property type="molecule type" value="Genomic_DNA"/>
</dbReference>
<keyword evidence="2" id="KW-0732">Signal</keyword>
<name>A0A9D2M812_9FIRM</name>
<evidence type="ECO:0000313" key="5">
    <source>
        <dbReference type="EMBL" id="HJB42792.1"/>
    </source>
</evidence>
<reference evidence="5" key="2">
    <citation type="submission" date="2021-04" db="EMBL/GenBank/DDBJ databases">
        <authorList>
            <person name="Gilroy R."/>
        </authorList>
    </citation>
    <scope>NUCLEOTIDE SEQUENCE</scope>
    <source>
        <strain evidence="5">ChiBcec8-13705</strain>
    </source>
</reference>
<dbReference type="Pfam" id="PF22244">
    <property type="entry name" value="GCE_fung"/>
    <property type="match status" value="1"/>
</dbReference>
<keyword evidence="1" id="KW-0719">Serine esterase</keyword>
<evidence type="ECO:0000256" key="1">
    <source>
        <dbReference type="ARBA" id="ARBA00022487"/>
    </source>
</evidence>
<keyword evidence="3" id="KW-0378">Hydrolase</keyword>
<dbReference type="GO" id="GO:0052689">
    <property type="term" value="F:carboxylic ester hydrolase activity"/>
    <property type="evidence" value="ECO:0007669"/>
    <property type="project" value="UniProtKB-KW"/>
</dbReference>
<reference evidence="5" key="1">
    <citation type="journal article" date="2021" name="PeerJ">
        <title>Extensive microbial diversity within the chicken gut microbiome revealed by metagenomics and culture.</title>
        <authorList>
            <person name="Gilroy R."/>
            <person name="Ravi A."/>
            <person name="Getino M."/>
            <person name="Pursley I."/>
            <person name="Horton D.L."/>
            <person name="Alikhan N.F."/>
            <person name="Baker D."/>
            <person name="Gharbi K."/>
            <person name="Hall N."/>
            <person name="Watson M."/>
            <person name="Adriaenssens E.M."/>
            <person name="Foster-Nyarko E."/>
            <person name="Jarju S."/>
            <person name="Secka A."/>
            <person name="Antonio M."/>
            <person name="Oren A."/>
            <person name="Chaudhuri R.R."/>
            <person name="La Ragione R."/>
            <person name="Hildebrand F."/>
            <person name="Pallen M.J."/>
        </authorList>
    </citation>
    <scope>NUCLEOTIDE SEQUENCE</scope>
    <source>
        <strain evidence="5">ChiBcec8-13705</strain>
    </source>
</reference>
<evidence type="ECO:0000259" key="4">
    <source>
        <dbReference type="Pfam" id="PF22244"/>
    </source>
</evidence>
<evidence type="ECO:0000313" key="6">
    <source>
        <dbReference type="Proteomes" id="UP000886803"/>
    </source>
</evidence>
<comment type="caution">
    <text evidence="5">The sequence shown here is derived from an EMBL/GenBank/DDBJ whole genome shotgun (WGS) entry which is preliminary data.</text>
</comment>
<accession>A0A9D2M812</accession>
<gene>
    <name evidence="5" type="ORF">H9945_09890</name>
</gene>
<dbReference type="InterPro" id="IPR029058">
    <property type="entry name" value="AB_hydrolase_fold"/>
</dbReference>
<sequence>MAIPSLLSGATTAAQWPARRRQLLDLLAANIYGYTPDIVLDESLHVAPLHLTLENGLVYEAHKLFVRKGDAYCSMRFEIFYRPQDTPQPAILMIDVFDTSDINFAEPGLTAKCYNRLGYEQATRAGYASVFIHVNDLCNDCPRTYTRGIMEIAPREGPNGWGAISAWAWAASRVVDVLWNDPRFDNARLAVVGVSRAGKTALWCGAQDERLAVVIACVSGCGGASLLRGKTGEHIRDMAGLFPHWTCEAYASYADREDDLPVDQHMLLALCAPRPLYLSDAIEDSWADPHKAFEAAKLASEAWQLLGRKGLVGDDFPPVDTPLQAGDIGYHVRTGGHGLLPYDWECYLTFLKKYFG</sequence>
<dbReference type="InterPro" id="IPR054579">
    <property type="entry name" value="GCE-like_dom"/>
</dbReference>
<organism evidence="5 6">
    <name type="scientific">Candidatus Gemmiger avicola</name>
    <dbReference type="NCBI Taxonomy" id="2838605"/>
    <lineage>
        <taxon>Bacteria</taxon>
        <taxon>Bacillati</taxon>
        <taxon>Bacillota</taxon>
        <taxon>Clostridia</taxon>
        <taxon>Eubacteriales</taxon>
        <taxon>Gemmiger</taxon>
    </lineage>
</organism>